<comment type="subcellular location">
    <subcellularLocation>
        <location evidence="1">Cell membrane</location>
        <topology evidence="1">Multi-pass membrane protein</topology>
    </subcellularLocation>
</comment>
<feature type="transmembrane region" description="Helical" evidence="6">
    <location>
        <begin position="277"/>
        <end position="297"/>
    </location>
</feature>
<dbReference type="SUPFAM" id="SSF82866">
    <property type="entry name" value="Multidrug efflux transporter AcrB transmembrane domain"/>
    <property type="match status" value="1"/>
</dbReference>
<dbReference type="PANTHER" id="PTHR33406">
    <property type="entry name" value="MEMBRANE PROTEIN MJ1562-RELATED"/>
    <property type="match status" value="1"/>
</dbReference>
<accession>A0AAW8CQY9</accession>
<keyword evidence="4 6" id="KW-1133">Transmembrane helix</keyword>
<evidence type="ECO:0000256" key="4">
    <source>
        <dbReference type="ARBA" id="ARBA00022989"/>
    </source>
</evidence>
<proteinExistence type="predicted"/>
<dbReference type="Proteomes" id="UP001230466">
    <property type="component" value="Unassembled WGS sequence"/>
</dbReference>
<reference evidence="8" key="1">
    <citation type="journal article" date="2023" name="Front. Microbiol.">
        <title>Phylogeography and host specificity of Pasteurellaceae pathogenic to sea-farmed fish in the north-east Atlantic.</title>
        <authorList>
            <person name="Gulla S."/>
            <person name="Colquhoun D.J."/>
            <person name="Olsen A.B."/>
            <person name="Spilsberg B."/>
            <person name="Lagesen K."/>
            <person name="Aakesson C.P."/>
            <person name="Strom S."/>
            <person name="Manji F."/>
            <person name="Birkbeck T.H."/>
            <person name="Nilsen H.K."/>
        </authorList>
    </citation>
    <scope>NUCLEOTIDE SEQUENCE</scope>
    <source>
        <strain evidence="8">VIB1234</strain>
    </source>
</reference>
<feature type="transmembrane region" description="Helical" evidence="6">
    <location>
        <begin position="318"/>
        <end position="336"/>
    </location>
</feature>
<dbReference type="InterPro" id="IPR000731">
    <property type="entry name" value="SSD"/>
</dbReference>
<feature type="transmembrane region" description="Helical" evidence="6">
    <location>
        <begin position="251"/>
        <end position="271"/>
    </location>
</feature>
<sequence>MKKRILQFSINHPKKVFWITGLITLLSLLMMFRINVDTDPENMLPHSHPARILHDEVKQRFGLADMLVVGVVNDKDSNGIYNPDSLSNLKKLSDAVMTLDGVVVEDVMSLPVSDNISQIQKEGAKAISFHYLMETPPSEQAQADQIRQWVDRLPMLQNTLVSGDNKAAGLFIPITSKDKSYQLYNQIQDIVAGFDKKGDEFYITGLPVAEDTFGVEMFLQMAISAPAAAALIFVLMLFFFRSPALVAAPMILAMATVIITMGLMIGMGFSVHIMSSMIPIFLMPIAVVDSIHVLSDFSDNYRAGKDKKVLAEECVTDLFRPMLFTSLTSLIGFLSLNTADIQPVRVFGSFVGFGIILAFILTMTLIPAYMVSLSDKTLDKMATRLHSHDDDQSLTARVLRQMPQAVMRNSKLILSLMVAVMIVSGWGISKTVINDNPMNWFNQSHPIRQADKVLNTHFAGTYEAYISFSNTQKNDENISTLTKPILKNAPG</sequence>
<dbReference type="Pfam" id="PF03176">
    <property type="entry name" value="MMPL"/>
    <property type="match status" value="1"/>
</dbReference>
<evidence type="ECO:0000313" key="8">
    <source>
        <dbReference type="EMBL" id="MDP8186802.1"/>
    </source>
</evidence>
<evidence type="ECO:0000256" key="2">
    <source>
        <dbReference type="ARBA" id="ARBA00022475"/>
    </source>
</evidence>
<dbReference type="GO" id="GO:0005886">
    <property type="term" value="C:plasma membrane"/>
    <property type="evidence" value="ECO:0007669"/>
    <property type="project" value="UniProtKB-SubCell"/>
</dbReference>
<evidence type="ECO:0000256" key="3">
    <source>
        <dbReference type="ARBA" id="ARBA00022692"/>
    </source>
</evidence>
<gene>
    <name evidence="8" type="ORF">QJU78_03265</name>
</gene>
<evidence type="ECO:0000256" key="6">
    <source>
        <dbReference type="SAM" id="Phobius"/>
    </source>
</evidence>
<dbReference type="PANTHER" id="PTHR33406:SF13">
    <property type="entry name" value="MEMBRANE PROTEIN YDFJ"/>
    <property type="match status" value="1"/>
</dbReference>
<feature type="domain" description="SSD" evidence="7">
    <location>
        <begin position="245"/>
        <end position="372"/>
    </location>
</feature>
<keyword evidence="2" id="KW-1003">Cell membrane</keyword>
<organism evidence="8 9">
    <name type="scientific">Pasteurella atlantica</name>
    <dbReference type="NCBI Taxonomy" id="2827233"/>
    <lineage>
        <taxon>Bacteria</taxon>
        <taxon>Pseudomonadati</taxon>
        <taxon>Pseudomonadota</taxon>
        <taxon>Gammaproteobacteria</taxon>
        <taxon>Pasteurellales</taxon>
        <taxon>Pasteurellaceae</taxon>
        <taxon>Pasteurella</taxon>
    </lineage>
</organism>
<protein>
    <submittedName>
        <fullName evidence="8">MMPL family transporter</fullName>
    </submittedName>
</protein>
<dbReference type="Gene3D" id="1.20.1640.10">
    <property type="entry name" value="Multidrug efflux transporter AcrB transmembrane domain"/>
    <property type="match status" value="1"/>
</dbReference>
<evidence type="ECO:0000256" key="5">
    <source>
        <dbReference type="ARBA" id="ARBA00023136"/>
    </source>
</evidence>
<feature type="transmembrane region" description="Helical" evidence="6">
    <location>
        <begin position="412"/>
        <end position="429"/>
    </location>
</feature>
<feature type="transmembrane region" description="Helical" evidence="6">
    <location>
        <begin position="16"/>
        <end position="34"/>
    </location>
</feature>
<comment type="caution">
    <text evidence="8">The sequence shown here is derived from an EMBL/GenBank/DDBJ whole genome shotgun (WGS) entry which is preliminary data.</text>
</comment>
<dbReference type="EMBL" id="JASAYJ010000005">
    <property type="protein sequence ID" value="MDP8186802.1"/>
    <property type="molecule type" value="Genomic_DNA"/>
</dbReference>
<keyword evidence="3 6" id="KW-0812">Transmembrane</keyword>
<keyword evidence="5 6" id="KW-0472">Membrane</keyword>
<feature type="transmembrane region" description="Helical" evidence="6">
    <location>
        <begin position="348"/>
        <end position="371"/>
    </location>
</feature>
<dbReference type="InterPro" id="IPR050545">
    <property type="entry name" value="Mycobact_MmpL"/>
</dbReference>
<dbReference type="AlphaFoldDB" id="A0AAW8CQY9"/>
<evidence type="ECO:0000313" key="9">
    <source>
        <dbReference type="Proteomes" id="UP001230466"/>
    </source>
</evidence>
<dbReference type="RefSeq" id="WP_211597458.1">
    <property type="nucleotide sequence ID" value="NZ_JAGRQI010000005.1"/>
</dbReference>
<dbReference type="PROSITE" id="PS50156">
    <property type="entry name" value="SSD"/>
    <property type="match status" value="1"/>
</dbReference>
<evidence type="ECO:0000259" key="7">
    <source>
        <dbReference type="PROSITE" id="PS50156"/>
    </source>
</evidence>
<dbReference type="InterPro" id="IPR004869">
    <property type="entry name" value="MMPL_dom"/>
</dbReference>
<evidence type="ECO:0000256" key="1">
    <source>
        <dbReference type="ARBA" id="ARBA00004651"/>
    </source>
</evidence>
<name>A0AAW8CQY9_9PAST</name>
<feature type="transmembrane region" description="Helical" evidence="6">
    <location>
        <begin position="217"/>
        <end position="239"/>
    </location>
</feature>